<evidence type="ECO:0000256" key="1">
    <source>
        <dbReference type="ARBA" id="ARBA00022741"/>
    </source>
</evidence>
<feature type="domain" description="ABC transporter" evidence="3">
    <location>
        <begin position="3"/>
        <end position="220"/>
    </location>
</feature>
<organism evidence="4 5">
    <name type="scientific">Pseudolactococcus piscium MKFS47</name>
    <dbReference type="NCBI Taxonomy" id="297352"/>
    <lineage>
        <taxon>Bacteria</taxon>
        <taxon>Bacillati</taxon>
        <taxon>Bacillota</taxon>
        <taxon>Bacilli</taxon>
        <taxon>Lactobacillales</taxon>
        <taxon>Streptococcaceae</taxon>
        <taxon>Pseudolactococcus</taxon>
    </lineage>
</organism>
<keyword evidence="2 4" id="KW-0067">ATP-binding</keyword>
<dbReference type="AlphaFoldDB" id="A0A0D6DTW9"/>
<accession>A0A0D6DTW9</accession>
<dbReference type="STRING" id="1364.LP2241_10103"/>
<dbReference type="RefSeq" id="WP_047914620.1">
    <property type="nucleotide sequence ID" value="NZ_LN774769.1"/>
</dbReference>
<evidence type="ECO:0000256" key="2">
    <source>
        <dbReference type="ARBA" id="ARBA00022840"/>
    </source>
</evidence>
<dbReference type="HOGENOM" id="CLU_000604_1_2_9"/>
<sequence length="275" mass="30285">MTLQVKDVSKAIAGKMILEAVSFEMTAGSVIGLVGRNGAGKTTLMRLIAGEMLADNGEILLGDKGRASVFYVDTLSNWMSAYHATTVIDVLTMFYPEFDQDQFMMILSSQNLPADKTISTFSKGQKALVYLAAGIASQATYLLFDEPLDGLDIFVKDYFKKMLLELVDAGRSAMIATHNLAELDSLADRLLLIKGTQITEQVCESDIVKIQFVYEGDTLASNLLDVATILEKRGRVYVALISESLIPAIFTDTTTYRFVEILQVTTEDIFRKELG</sequence>
<dbReference type="Gene3D" id="3.40.50.300">
    <property type="entry name" value="P-loop containing nucleotide triphosphate hydrolases"/>
    <property type="match status" value="1"/>
</dbReference>
<dbReference type="SUPFAM" id="SSF52540">
    <property type="entry name" value="P-loop containing nucleoside triphosphate hydrolases"/>
    <property type="match status" value="1"/>
</dbReference>
<dbReference type="KEGG" id="lpk:LACPI_0124"/>
<name>A0A0D6DTW9_9LACT</name>
<dbReference type="PANTHER" id="PTHR43158:SF10">
    <property type="entry name" value="ABC TRANSPORTER ATP-BINDING PROTEIN YTRB"/>
    <property type="match status" value="1"/>
</dbReference>
<protein>
    <submittedName>
        <fullName evidence="4">ABC transporter ATP-binding protein YtrB</fullName>
    </submittedName>
</protein>
<dbReference type="Pfam" id="PF00005">
    <property type="entry name" value="ABC_tran"/>
    <property type="match status" value="1"/>
</dbReference>
<dbReference type="InterPro" id="IPR003439">
    <property type="entry name" value="ABC_transporter-like_ATP-bd"/>
</dbReference>
<dbReference type="InterPro" id="IPR027417">
    <property type="entry name" value="P-loop_NTPase"/>
</dbReference>
<evidence type="ECO:0000313" key="4">
    <source>
        <dbReference type="EMBL" id="CEN27324.1"/>
    </source>
</evidence>
<dbReference type="PROSITE" id="PS50893">
    <property type="entry name" value="ABC_TRANSPORTER_2"/>
    <property type="match status" value="1"/>
</dbReference>
<dbReference type="SMART" id="SM00382">
    <property type="entry name" value="AAA"/>
    <property type="match status" value="1"/>
</dbReference>
<dbReference type="GO" id="GO:0005524">
    <property type="term" value="F:ATP binding"/>
    <property type="evidence" value="ECO:0007669"/>
    <property type="project" value="UniProtKB-KW"/>
</dbReference>
<dbReference type="EMBL" id="LN774769">
    <property type="protein sequence ID" value="CEN27324.1"/>
    <property type="molecule type" value="Genomic_DNA"/>
</dbReference>
<dbReference type="InterPro" id="IPR003593">
    <property type="entry name" value="AAA+_ATPase"/>
</dbReference>
<reference evidence="5" key="1">
    <citation type="submission" date="2015-01" db="EMBL/GenBank/DDBJ databases">
        <authorList>
            <person name="Andreevskaya M."/>
        </authorList>
    </citation>
    <scope>NUCLEOTIDE SEQUENCE [LARGE SCALE GENOMIC DNA]</scope>
    <source>
        <strain evidence="5">MKFS47</strain>
    </source>
</reference>
<gene>
    <name evidence="4" type="primary">ytrB</name>
    <name evidence="4" type="ORF">LACPI_0124</name>
</gene>
<evidence type="ECO:0000313" key="5">
    <source>
        <dbReference type="Proteomes" id="UP000033166"/>
    </source>
</evidence>
<dbReference type="PANTHER" id="PTHR43158">
    <property type="entry name" value="SKFA PEPTIDE EXPORT ATP-BINDING PROTEIN SKFE"/>
    <property type="match status" value="1"/>
</dbReference>
<keyword evidence="1" id="KW-0547">Nucleotide-binding</keyword>
<evidence type="ECO:0000259" key="3">
    <source>
        <dbReference type="PROSITE" id="PS50893"/>
    </source>
</evidence>
<proteinExistence type="predicted"/>
<dbReference type="GO" id="GO:0016887">
    <property type="term" value="F:ATP hydrolysis activity"/>
    <property type="evidence" value="ECO:0007669"/>
    <property type="project" value="InterPro"/>
</dbReference>
<dbReference type="Proteomes" id="UP000033166">
    <property type="component" value="Chromosome I"/>
</dbReference>